<evidence type="ECO:0000313" key="4">
    <source>
        <dbReference type="EMBL" id="ACK64514.1"/>
    </source>
</evidence>
<gene>
    <name evidence="4" type="ordered locus">PCC8801_0417</name>
</gene>
<evidence type="ECO:0000256" key="1">
    <source>
        <dbReference type="ARBA" id="ARBA00043967"/>
    </source>
</evidence>
<dbReference type="InterPro" id="IPR011542">
    <property type="entry name" value="SUF_FeS_clus_asmbl_SufD"/>
</dbReference>
<dbReference type="RefSeq" id="WP_012593791.1">
    <property type="nucleotide sequence ID" value="NC_011726.1"/>
</dbReference>
<dbReference type="GO" id="GO:0016226">
    <property type="term" value="P:iron-sulfur cluster assembly"/>
    <property type="evidence" value="ECO:0007669"/>
    <property type="project" value="InterPro"/>
</dbReference>
<evidence type="ECO:0000313" key="5">
    <source>
        <dbReference type="Proteomes" id="UP000008204"/>
    </source>
</evidence>
<comment type="similarity">
    <text evidence="1">Belongs to the iron-sulfur cluster assembly SufBD family.</text>
</comment>
<proteinExistence type="inferred from homology"/>
<name>B7JUD4_RIPO1</name>
<organism evidence="4 5">
    <name type="scientific">Rippkaea orientalis (strain PCC 8801 / RF-1)</name>
    <name type="common">Cyanothece sp. (strain PCC 8801)</name>
    <dbReference type="NCBI Taxonomy" id="41431"/>
    <lineage>
        <taxon>Bacteria</taxon>
        <taxon>Bacillati</taxon>
        <taxon>Cyanobacteriota</taxon>
        <taxon>Cyanophyceae</taxon>
        <taxon>Oscillatoriophycideae</taxon>
        <taxon>Chroococcales</taxon>
        <taxon>Aphanothecaceae</taxon>
        <taxon>Rippkaea</taxon>
        <taxon>Rippkaea orientalis</taxon>
    </lineage>
</organism>
<keyword evidence="5" id="KW-1185">Reference proteome</keyword>
<evidence type="ECO:0000259" key="2">
    <source>
        <dbReference type="Pfam" id="PF01458"/>
    </source>
</evidence>
<dbReference type="PANTHER" id="PTHR43575">
    <property type="entry name" value="PROTEIN ABCI7, CHLOROPLASTIC"/>
    <property type="match status" value="1"/>
</dbReference>
<dbReference type="InterPro" id="IPR055346">
    <property type="entry name" value="Fe-S_cluster_assembly_SufBD"/>
</dbReference>
<dbReference type="NCBIfam" id="TIGR01981">
    <property type="entry name" value="sufD"/>
    <property type="match status" value="1"/>
</dbReference>
<accession>B7JUD4</accession>
<dbReference type="PANTHER" id="PTHR43575:SF1">
    <property type="entry name" value="PROTEIN ABCI7, CHLOROPLASTIC"/>
    <property type="match status" value="1"/>
</dbReference>
<dbReference type="InterPro" id="IPR000825">
    <property type="entry name" value="SUF_FeS_clus_asmbl_SufBD_core"/>
</dbReference>
<dbReference type="Pfam" id="PF01458">
    <property type="entry name" value="SUFBD_core"/>
    <property type="match status" value="1"/>
</dbReference>
<dbReference type="InterPro" id="IPR037284">
    <property type="entry name" value="SUF_FeS_clus_asmbl_SufBD_sf"/>
</dbReference>
<dbReference type="OrthoDB" id="9803529at2"/>
<dbReference type="AlphaFoldDB" id="B7JUD4"/>
<dbReference type="STRING" id="41431.PCC8801_0417"/>
<dbReference type="KEGG" id="cyp:PCC8801_0417"/>
<dbReference type="eggNOG" id="COG0719">
    <property type="taxonomic scope" value="Bacteria"/>
</dbReference>
<reference evidence="5" key="1">
    <citation type="journal article" date="2011" name="MBio">
        <title>Novel metabolic attributes of the genus Cyanothece, comprising a group of unicellular nitrogen-fixing Cyanobacteria.</title>
        <authorList>
            <person name="Bandyopadhyay A."/>
            <person name="Elvitigala T."/>
            <person name="Welsh E."/>
            <person name="Stockel J."/>
            <person name="Liberton M."/>
            <person name="Min H."/>
            <person name="Sherman L.A."/>
            <person name="Pakrasi H.B."/>
        </authorList>
    </citation>
    <scope>NUCLEOTIDE SEQUENCE [LARGE SCALE GENOMIC DNA]</scope>
    <source>
        <strain evidence="5">PCC 8801</strain>
    </source>
</reference>
<dbReference type="SUPFAM" id="SSF101960">
    <property type="entry name" value="Stabilizer of iron transporter SufD"/>
    <property type="match status" value="1"/>
</dbReference>
<feature type="domain" description="SUF system FeS cluster assembly SufBD N-terminal" evidence="3">
    <location>
        <begin position="19"/>
        <end position="182"/>
    </location>
</feature>
<sequence>MTSSIVEKSTNVVNQGQNYLLELLAEFEVKTAAMATDFLSPLRRNAAYRIDKEEVPFPTTHHEEWRFTDLSELYQIRFDPRPRSTTILSDTLAPFILPEAKLSSLIFVNGEFAPELSNLAALPDGVYVGNLMGLSSEKREKVVNYLAKHDGAKDVFTLMNTADMYHIAIVWVDPNVTVDIPIFLLFLTVASHIHNIIQPRVLVIAETGSSLQLVEHYGAISEDCSDLAHNKAYFTNTVTEIWVKDNAQVNHTRVQRELGDSFHIGKTAIAQSQDSRYTCTEINLGAKLSRHTLEVFQHGKQTETYLNGLTMVGGKQVADTHSAVFLNHSYGMAHQLHKCIIDDEARGVFNGKIFVPKAAQLTNATQLNRNLLLSPKARINTKPELQITADNVKCSHGATISQLESDELFYLQSRGLTESDARNLLIDAFAAEILDKIPLASLRTRLSQCVACRTT</sequence>
<dbReference type="Pfam" id="PF19295">
    <property type="entry name" value="SufBD_N"/>
    <property type="match status" value="1"/>
</dbReference>
<evidence type="ECO:0000259" key="3">
    <source>
        <dbReference type="Pfam" id="PF19295"/>
    </source>
</evidence>
<protein>
    <submittedName>
        <fullName evidence="4">FeS assembly protein SufD</fullName>
    </submittedName>
</protein>
<dbReference type="Proteomes" id="UP000008204">
    <property type="component" value="Chromosome"/>
</dbReference>
<dbReference type="EMBL" id="CP001287">
    <property type="protein sequence ID" value="ACK64514.1"/>
    <property type="molecule type" value="Genomic_DNA"/>
</dbReference>
<dbReference type="HOGENOM" id="CLU_026231_5_2_3"/>
<dbReference type="InterPro" id="IPR045595">
    <property type="entry name" value="SufBD_N"/>
</dbReference>
<feature type="domain" description="SUF system FeS cluster assembly SufBD core" evidence="2">
    <location>
        <begin position="195"/>
        <end position="429"/>
    </location>
</feature>